<keyword evidence="6" id="KW-1185">Reference proteome</keyword>
<feature type="domain" description="Protein FecR C-terminal" evidence="4">
    <location>
        <begin position="360"/>
        <end position="428"/>
    </location>
</feature>
<evidence type="ECO:0000313" key="6">
    <source>
        <dbReference type="Proteomes" id="UP000192277"/>
    </source>
</evidence>
<evidence type="ECO:0008006" key="7">
    <source>
        <dbReference type="Google" id="ProtNLM"/>
    </source>
</evidence>
<proteinExistence type="predicted"/>
<dbReference type="Pfam" id="PF16344">
    <property type="entry name" value="FecR_C"/>
    <property type="match status" value="1"/>
</dbReference>
<name>A0ABX3P017_9BACT</name>
<dbReference type="Gene3D" id="3.55.50.30">
    <property type="match status" value="1"/>
</dbReference>
<comment type="caution">
    <text evidence="5">The sequence shown here is derived from an EMBL/GenBank/DDBJ whole genome shotgun (WGS) entry which is preliminary data.</text>
</comment>
<dbReference type="Gene3D" id="2.60.120.1440">
    <property type="match status" value="1"/>
</dbReference>
<dbReference type="RefSeq" id="WP_014219646.1">
    <property type="nucleotide sequence ID" value="NZ_LWBO01000005.1"/>
</dbReference>
<gene>
    <name evidence="5" type="ORF">A4D02_26395</name>
</gene>
<evidence type="ECO:0000313" key="5">
    <source>
        <dbReference type="EMBL" id="OQP51643.1"/>
    </source>
</evidence>
<organism evidence="5 6">
    <name type="scientific">Niastella koreensis</name>
    <dbReference type="NCBI Taxonomy" id="354356"/>
    <lineage>
        <taxon>Bacteria</taxon>
        <taxon>Pseudomonadati</taxon>
        <taxon>Bacteroidota</taxon>
        <taxon>Chitinophagia</taxon>
        <taxon>Chitinophagales</taxon>
        <taxon>Chitinophagaceae</taxon>
        <taxon>Niastella</taxon>
    </lineage>
</organism>
<dbReference type="Proteomes" id="UP000192277">
    <property type="component" value="Unassembled WGS sequence"/>
</dbReference>
<dbReference type="PANTHER" id="PTHR30273">
    <property type="entry name" value="PERIPLASMIC SIGNAL SENSOR AND SIGMA FACTOR ACTIVATOR FECR-RELATED"/>
    <property type="match status" value="1"/>
</dbReference>
<dbReference type="InterPro" id="IPR012373">
    <property type="entry name" value="Ferrdict_sens_TM"/>
</dbReference>
<sequence>MQKDAIRFLIGQYMNDELTAQQQVELLQLLGRHEESELIDVLKEMMEKEPATDGAVDTETMQASLQRILSVDKEVEPAMPGRLVTMRRNWRWVAAAACLLTVGMAGYMLLNKKSNTVSIATTSGTYKNDVQPGGQKAMLTLGNGQQIVLDSAANGLLTKQGNAQVMKEEEGLKYQPTTDNGQLTITYNMLSTPRGGEYKLILPDGSKVWLNAASSIRYPTAFTGNERKVEIEGEAYFEVAKDPAKPFHVKTGAQDIEVLGTHFNVNAYKDEETIKTTLLEGRVKVNSAIPDKSGRAGNPRQAGAGWQSAILKPGEQAIMLVSPLTTEPADSRHPDKIGNSPLTIDHSPDLESTMAWTTGQFIFREQRIEAIMKQISRWYNVEVTFAGRPTQEGFTASIPRNVPVSKVLRYLELTTLVHFKIDGNRITVLP</sequence>
<keyword evidence="2" id="KW-0472">Membrane</keyword>
<accession>A0ABX3P017</accession>
<evidence type="ECO:0000259" key="3">
    <source>
        <dbReference type="Pfam" id="PF04773"/>
    </source>
</evidence>
<dbReference type="InterPro" id="IPR006860">
    <property type="entry name" value="FecR"/>
</dbReference>
<dbReference type="InterPro" id="IPR032508">
    <property type="entry name" value="FecR_C"/>
</dbReference>
<dbReference type="PANTHER" id="PTHR30273:SF2">
    <property type="entry name" value="PROTEIN FECR"/>
    <property type="match status" value="1"/>
</dbReference>
<keyword evidence="2" id="KW-0812">Transmembrane</keyword>
<dbReference type="Pfam" id="PF04773">
    <property type="entry name" value="FecR"/>
    <property type="match status" value="1"/>
</dbReference>
<evidence type="ECO:0000256" key="2">
    <source>
        <dbReference type="SAM" id="Phobius"/>
    </source>
</evidence>
<keyword evidence="2" id="KW-1133">Transmembrane helix</keyword>
<protein>
    <recommendedName>
        <fullName evidence="7">Anti-FecI sigma factor, FecR</fullName>
    </recommendedName>
</protein>
<dbReference type="EMBL" id="LWBO01000005">
    <property type="protein sequence ID" value="OQP51643.1"/>
    <property type="molecule type" value="Genomic_DNA"/>
</dbReference>
<feature type="region of interest" description="Disordered" evidence="1">
    <location>
        <begin position="325"/>
        <end position="344"/>
    </location>
</feature>
<evidence type="ECO:0000256" key="1">
    <source>
        <dbReference type="SAM" id="MobiDB-lite"/>
    </source>
</evidence>
<feature type="domain" description="FecR protein" evidence="3">
    <location>
        <begin position="190"/>
        <end position="284"/>
    </location>
</feature>
<reference evidence="5 6" key="1">
    <citation type="submission" date="2016-04" db="EMBL/GenBank/DDBJ databases">
        <authorList>
            <person name="Chen L."/>
            <person name="Zhuang W."/>
            <person name="Wang G."/>
        </authorList>
    </citation>
    <scope>NUCLEOTIDE SEQUENCE [LARGE SCALE GENOMIC DNA]</scope>
    <source>
        <strain evidence="6">GR20</strain>
    </source>
</reference>
<evidence type="ECO:0000259" key="4">
    <source>
        <dbReference type="Pfam" id="PF16344"/>
    </source>
</evidence>
<feature type="transmembrane region" description="Helical" evidence="2">
    <location>
        <begin position="92"/>
        <end position="110"/>
    </location>
</feature>